<feature type="compositionally biased region" description="Polar residues" evidence="1">
    <location>
        <begin position="1"/>
        <end position="10"/>
    </location>
</feature>
<gene>
    <name evidence="2" type="ORF">ACFSC7_14020</name>
</gene>
<sequence length="138" mass="15025">MRITGQNPLTGVQGRGGKKRTDGTSGGFSLESEEPATHSSGTTGTSGLHGMDALLSLQEVEEQPRRKRSPAAQRGYDLLDTLDQLKADLLAGRVSEDRLERLVSRLGDEIPEEDEQVAAVLKEIELRARVELAKLGRF</sequence>
<keyword evidence="2" id="KW-0966">Cell projection</keyword>
<keyword evidence="2" id="KW-0282">Flagellum</keyword>
<evidence type="ECO:0000313" key="3">
    <source>
        <dbReference type="Proteomes" id="UP001597327"/>
    </source>
</evidence>
<name>A0ABW4JXF2_9HYPH</name>
<dbReference type="Proteomes" id="UP001597327">
    <property type="component" value="Unassembled WGS sequence"/>
</dbReference>
<dbReference type="EMBL" id="JBHUFA010000004">
    <property type="protein sequence ID" value="MFD1696640.1"/>
    <property type="molecule type" value="Genomic_DNA"/>
</dbReference>
<dbReference type="InterPro" id="IPR019704">
    <property type="entry name" value="Flagellar_assmbl_FliX_class2"/>
</dbReference>
<accession>A0ABW4JXF2</accession>
<feature type="region of interest" description="Disordered" evidence="1">
    <location>
        <begin position="1"/>
        <end position="75"/>
    </location>
</feature>
<keyword evidence="2" id="KW-0969">Cilium</keyword>
<reference evidence="3" key="1">
    <citation type="journal article" date="2019" name="Int. J. Syst. Evol. Microbiol.">
        <title>The Global Catalogue of Microorganisms (GCM) 10K type strain sequencing project: providing services to taxonomists for standard genome sequencing and annotation.</title>
        <authorList>
            <consortium name="The Broad Institute Genomics Platform"/>
            <consortium name="The Broad Institute Genome Sequencing Center for Infectious Disease"/>
            <person name="Wu L."/>
            <person name="Ma J."/>
        </authorList>
    </citation>
    <scope>NUCLEOTIDE SEQUENCE [LARGE SCALE GENOMIC DNA]</scope>
    <source>
        <strain evidence="3">JCM 3369</strain>
    </source>
</reference>
<evidence type="ECO:0000313" key="2">
    <source>
        <dbReference type="EMBL" id="MFD1696640.1"/>
    </source>
</evidence>
<dbReference type="Pfam" id="PF10768">
    <property type="entry name" value="FliX"/>
    <property type="match status" value="1"/>
</dbReference>
<keyword evidence="3" id="KW-1185">Reference proteome</keyword>
<comment type="caution">
    <text evidence="2">The sequence shown here is derived from an EMBL/GenBank/DDBJ whole genome shotgun (WGS) entry which is preliminary data.</text>
</comment>
<organism evidence="2 3">
    <name type="scientific">Roseibium aestuarii</name>
    <dbReference type="NCBI Taxonomy" id="2600299"/>
    <lineage>
        <taxon>Bacteria</taxon>
        <taxon>Pseudomonadati</taxon>
        <taxon>Pseudomonadota</taxon>
        <taxon>Alphaproteobacteria</taxon>
        <taxon>Hyphomicrobiales</taxon>
        <taxon>Stappiaceae</taxon>
        <taxon>Roseibium</taxon>
    </lineage>
</organism>
<protein>
    <submittedName>
        <fullName evidence="2">Flagellar assembly protein FliX</fullName>
    </submittedName>
</protein>
<proteinExistence type="predicted"/>
<evidence type="ECO:0000256" key="1">
    <source>
        <dbReference type="SAM" id="MobiDB-lite"/>
    </source>
</evidence>
<dbReference type="RefSeq" id="WP_149892507.1">
    <property type="nucleotide sequence ID" value="NZ_JBHUFA010000004.1"/>
</dbReference>